<dbReference type="Proteomes" id="UP000198817">
    <property type="component" value="Unassembled WGS sequence"/>
</dbReference>
<keyword evidence="6" id="KW-0812">Transmembrane</keyword>
<dbReference type="STRING" id="155865.SAMN05216515_10912"/>
<evidence type="ECO:0000256" key="1">
    <source>
        <dbReference type="ARBA" id="ARBA00012513"/>
    </source>
</evidence>
<keyword evidence="5" id="KW-0067">ATP-binding</keyword>
<evidence type="ECO:0000256" key="2">
    <source>
        <dbReference type="ARBA" id="ARBA00022679"/>
    </source>
</evidence>
<keyword evidence="9" id="KW-1185">Reference proteome</keyword>
<evidence type="ECO:0000256" key="4">
    <source>
        <dbReference type="ARBA" id="ARBA00022777"/>
    </source>
</evidence>
<dbReference type="Pfam" id="PF00069">
    <property type="entry name" value="Pkinase"/>
    <property type="match status" value="1"/>
</dbReference>
<keyword evidence="4 8" id="KW-0418">Kinase</keyword>
<feature type="transmembrane region" description="Helical" evidence="6">
    <location>
        <begin position="317"/>
        <end position="338"/>
    </location>
</feature>
<sequence>MQESDLSRAAYMERLKEECGNSLREEVYHESDGSESAGAQHSVCIRKVLEYGSPAVFEYLRTHENPHIPRVIRWQQDPADPGRLIVDEEYIRGITLARALSSAPAPDSQKKREWLMQLLDGLDFLHRARPKIIHRDVKSDNIMIDEEGVLKLIDYDAAKVWHPDETRDTVLLGTDGSAAPEQYGFGQSDQRTDIFAVGRLMQEMFPEDPDLLRVARRACRMDPEDRYQSVPSLRRAVLAAEGCRGAGSGERGGKARVLSSGEEEKDPLGRFSLPPLPGFRTGVRWKKITAVLGYGLIALVTISMKDDRLSAADNLKFAIAALVWQLMTVDVLFTWGPAARRLPGVFAENLFLKISLRILWSLAAFGLIVLFYAVFVPLPGVS</sequence>
<evidence type="ECO:0000256" key="3">
    <source>
        <dbReference type="ARBA" id="ARBA00022741"/>
    </source>
</evidence>
<name>A0A1I7GHR5_9FIRM</name>
<dbReference type="GO" id="GO:0005524">
    <property type="term" value="F:ATP binding"/>
    <property type="evidence" value="ECO:0007669"/>
    <property type="project" value="UniProtKB-KW"/>
</dbReference>
<dbReference type="PANTHER" id="PTHR43289:SF6">
    <property type="entry name" value="SERINE_THREONINE-PROTEIN KINASE NEKL-3"/>
    <property type="match status" value="1"/>
</dbReference>
<dbReference type="Gene3D" id="1.10.510.10">
    <property type="entry name" value="Transferase(Phosphotransferase) domain 1"/>
    <property type="match status" value="1"/>
</dbReference>
<dbReference type="InterPro" id="IPR000719">
    <property type="entry name" value="Prot_kinase_dom"/>
</dbReference>
<dbReference type="InterPro" id="IPR011009">
    <property type="entry name" value="Kinase-like_dom_sf"/>
</dbReference>
<dbReference type="EMBL" id="FPBT01000007">
    <property type="protein sequence ID" value="SFU48042.1"/>
    <property type="molecule type" value="Genomic_DNA"/>
</dbReference>
<evidence type="ECO:0000256" key="5">
    <source>
        <dbReference type="ARBA" id="ARBA00022840"/>
    </source>
</evidence>
<dbReference type="PROSITE" id="PS00108">
    <property type="entry name" value="PROTEIN_KINASE_ST"/>
    <property type="match status" value="1"/>
</dbReference>
<feature type="domain" description="Protein kinase" evidence="7">
    <location>
        <begin position="1"/>
        <end position="283"/>
    </location>
</feature>
<proteinExistence type="predicted"/>
<dbReference type="GO" id="GO:0004674">
    <property type="term" value="F:protein serine/threonine kinase activity"/>
    <property type="evidence" value="ECO:0007669"/>
    <property type="project" value="UniProtKB-EC"/>
</dbReference>
<dbReference type="AlphaFoldDB" id="A0A1I7GHR5"/>
<dbReference type="PROSITE" id="PS50011">
    <property type="entry name" value="PROTEIN_KINASE_DOM"/>
    <property type="match status" value="1"/>
</dbReference>
<keyword evidence="2" id="KW-0808">Transferase</keyword>
<organism evidence="8 9">
    <name type="scientific">Eubacterium pyruvativorans</name>
    <dbReference type="NCBI Taxonomy" id="155865"/>
    <lineage>
        <taxon>Bacteria</taxon>
        <taxon>Bacillati</taxon>
        <taxon>Bacillota</taxon>
        <taxon>Clostridia</taxon>
        <taxon>Eubacteriales</taxon>
        <taxon>Eubacteriaceae</taxon>
        <taxon>Eubacterium</taxon>
    </lineage>
</organism>
<evidence type="ECO:0000313" key="8">
    <source>
        <dbReference type="EMBL" id="SFU48042.1"/>
    </source>
</evidence>
<evidence type="ECO:0000313" key="9">
    <source>
        <dbReference type="Proteomes" id="UP000198817"/>
    </source>
</evidence>
<dbReference type="SMART" id="SM00220">
    <property type="entry name" value="S_TKc"/>
    <property type="match status" value="1"/>
</dbReference>
<evidence type="ECO:0000259" key="7">
    <source>
        <dbReference type="PROSITE" id="PS50011"/>
    </source>
</evidence>
<feature type="transmembrane region" description="Helical" evidence="6">
    <location>
        <begin position="288"/>
        <end position="305"/>
    </location>
</feature>
<protein>
    <recommendedName>
        <fullName evidence="1">non-specific serine/threonine protein kinase</fullName>
        <ecNumber evidence="1">2.7.11.1</ecNumber>
    </recommendedName>
</protein>
<evidence type="ECO:0000256" key="6">
    <source>
        <dbReference type="SAM" id="Phobius"/>
    </source>
</evidence>
<keyword evidence="6" id="KW-1133">Transmembrane helix</keyword>
<dbReference type="RefSeq" id="WP_090470767.1">
    <property type="nucleotide sequence ID" value="NZ_FOWF01000009.1"/>
</dbReference>
<dbReference type="PANTHER" id="PTHR43289">
    <property type="entry name" value="MITOGEN-ACTIVATED PROTEIN KINASE KINASE KINASE 20-RELATED"/>
    <property type="match status" value="1"/>
</dbReference>
<dbReference type="OrthoDB" id="9788659at2"/>
<gene>
    <name evidence="8" type="ORF">SAMN05216508_10712</name>
</gene>
<keyword evidence="6" id="KW-0472">Membrane</keyword>
<feature type="transmembrane region" description="Helical" evidence="6">
    <location>
        <begin position="358"/>
        <end position="378"/>
    </location>
</feature>
<dbReference type="InterPro" id="IPR008271">
    <property type="entry name" value="Ser/Thr_kinase_AS"/>
</dbReference>
<accession>A0A1I7GHR5</accession>
<keyword evidence="3" id="KW-0547">Nucleotide-binding</keyword>
<dbReference type="EC" id="2.7.11.1" evidence="1"/>
<dbReference type="SUPFAM" id="SSF56112">
    <property type="entry name" value="Protein kinase-like (PK-like)"/>
    <property type="match status" value="1"/>
</dbReference>
<reference evidence="8 9" key="1">
    <citation type="submission" date="2016-10" db="EMBL/GenBank/DDBJ databases">
        <authorList>
            <person name="de Groot N.N."/>
        </authorList>
    </citation>
    <scope>NUCLEOTIDE SEQUENCE [LARGE SCALE GENOMIC DNA]</scope>
    <source>
        <strain evidence="8 9">KHGC13</strain>
    </source>
</reference>